<name>A0AB34J446_PRYPA</name>
<dbReference type="EMBL" id="JBGBPQ010000013">
    <property type="protein sequence ID" value="KAL1511665.1"/>
    <property type="molecule type" value="Genomic_DNA"/>
</dbReference>
<organism evidence="1 2">
    <name type="scientific">Prymnesium parvum</name>
    <name type="common">Toxic golden alga</name>
    <dbReference type="NCBI Taxonomy" id="97485"/>
    <lineage>
        <taxon>Eukaryota</taxon>
        <taxon>Haptista</taxon>
        <taxon>Haptophyta</taxon>
        <taxon>Prymnesiophyceae</taxon>
        <taxon>Prymnesiales</taxon>
        <taxon>Prymnesiaceae</taxon>
        <taxon>Prymnesium</taxon>
    </lineage>
</organism>
<evidence type="ECO:0000313" key="1">
    <source>
        <dbReference type="EMBL" id="KAL1511665.1"/>
    </source>
</evidence>
<gene>
    <name evidence="1" type="ORF">AB1Y20_004955</name>
</gene>
<reference evidence="1 2" key="1">
    <citation type="journal article" date="2024" name="Science">
        <title>Giant polyketide synthase enzymes in the biosynthesis of giant marine polyether toxins.</title>
        <authorList>
            <person name="Fallon T.R."/>
            <person name="Shende V.V."/>
            <person name="Wierzbicki I.H."/>
            <person name="Pendleton A.L."/>
            <person name="Watervoot N.F."/>
            <person name="Auber R.P."/>
            <person name="Gonzalez D.J."/>
            <person name="Wisecaver J.H."/>
            <person name="Moore B.S."/>
        </authorList>
    </citation>
    <scope>NUCLEOTIDE SEQUENCE [LARGE SCALE GENOMIC DNA]</scope>
    <source>
        <strain evidence="1 2">12B1</strain>
    </source>
</reference>
<keyword evidence="2" id="KW-1185">Reference proteome</keyword>
<sequence>MSSHPRLRGFTYTHVRGHACPLVDPSRLARVDDARLVCSSWQPLAAAASPHAPIWEARASASSALSLRAVWSTRCAAAAAQCAASSSSPSYCVLRLADALVLPSGLAINATHAFPLALSFGSLAAAWRAPQPAPCGAPRLRHARLLYSFRQQYAANPWHTLVQVLPLLAPLLSHLAAAPSASLLVSSPLLKALAAHWGFSSERVLLTSAAVAASDLRLVVGFPPFSPLAHEFPSRAIAALRPPPLRPAPPPALLFLARSRLSPGAWHATQARAFAELPLLAATRAVLAAAPSPLPLLPYEFTTLAEQRRAFGGAAVIVGSHGTGWSGLVFASPRVALIEWAYRRDSWTIAEYLGLDATYYQLLPHWVDHPHVHPCNQSHLMDDCPWHLDATDLATYSTLLARVVRGDAPRAVGGSVRVRTDEEVDAAVARRRISLEQSRESERLALQMVRKHGNRSLHVE</sequence>
<proteinExistence type="predicted"/>
<dbReference type="AlphaFoldDB" id="A0AB34J446"/>
<protein>
    <submittedName>
        <fullName evidence="1">Uncharacterized protein</fullName>
    </submittedName>
</protein>
<evidence type="ECO:0000313" key="2">
    <source>
        <dbReference type="Proteomes" id="UP001515480"/>
    </source>
</evidence>
<comment type="caution">
    <text evidence="1">The sequence shown here is derived from an EMBL/GenBank/DDBJ whole genome shotgun (WGS) entry which is preliminary data.</text>
</comment>
<accession>A0AB34J446</accession>
<dbReference type="Proteomes" id="UP001515480">
    <property type="component" value="Unassembled WGS sequence"/>
</dbReference>